<keyword evidence="2" id="KW-0812">Transmembrane</keyword>
<dbReference type="Proteomes" id="UP000619260">
    <property type="component" value="Unassembled WGS sequence"/>
</dbReference>
<feature type="compositionally biased region" description="Basic residues" evidence="1">
    <location>
        <begin position="26"/>
        <end position="38"/>
    </location>
</feature>
<dbReference type="AlphaFoldDB" id="A0A8J3YY92"/>
<protein>
    <submittedName>
        <fullName evidence="3">Uncharacterized protein</fullName>
    </submittedName>
</protein>
<gene>
    <name evidence="3" type="ORF">Val02_87770</name>
</gene>
<feature type="transmembrane region" description="Helical" evidence="2">
    <location>
        <begin position="62"/>
        <end position="80"/>
    </location>
</feature>
<evidence type="ECO:0000313" key="4">
    <source>
        <dbReference type="Proteomes" id="UP000619260"/>
    </source>
</evidence>
<accession>A0A8J3YY92</accession>
<keyword evidence="4" id="KW-1185">Reference proteome</keyword>
<proteinExistence type="predicted"/>
<evidence type="ECO:0000256" key="1">
    <source>
        <dbReference type="SAM" id="MobiDB-lite"/>
    </source>
</evidence>
<name>A0A8J3YY92_9ACTN</name>
<reference evidence="3" key="1">
    <citation type="submission" date="2021-01" db="EMBL/GenBank/DDBJ databases">
        <title>Whole genome shotgun sequence of Virgisporangium aliadipatigenens NBRC 105644.</title>
        <authorList>
            <person name="Komaki H."/>
            <person name="Tamura T."/>
        </authorList>
    </citation>
    <scope>NUCLEOTIDE SEQUENCE</scope>
    <source>
        <strain evidence="3">NBRC 105644</strain>
    </source>
</reference>
<dbReference type="EMBL" id="BOPF01000057">
    <property type="protein sequence ID" value="GIJ51891.1"/>
    <property type="molecule type" value="Genomic_DNA"/>
</dbReference>
<dbReference type="RefSeq" id="WP_203905288.1">
    <property type="nucleotide sequence ID" value="NZ_BOPF01000057.1"/>
</dbReference>
<evidence type="ECO:0000256" key="2">
    <source>
        <dbReference type="SAM" id="Phobius"/>
    </source>
</evidence>
<feature type="region of interest" description="Disordered" evidence="1">
    <location>
        <begin position="12"/>
        <end position="38"/>
    </location>
</feature>
<keyword evidence="2" id="KW-0472">Membrane</keyword>
<comment type="caution">
    <text evidence="3">The sequence shown here is derived from an EMBL/GenBank/DDBJ whole genome shotgun (WGS) entry which is preliminary data.</text>
</comment>
<sequence length="109" mass="12340">MAKERAIRRAARLAEAEKTRAARERQQRRRASRRTLARKARALVPKPRRAGRLYARRSRSQRAAIVMASVAVLVLVWYLVDSLPTRIGLTVLVAVAAPALIVISFDRRI</sequence>
<evidence type="ECO:0000313" key="3">
    <source>
        <dbReference type="EMBL" id="GIJ51891.1"/>
    </source>
</evidence>
<keyword evidence="2" id="KW-1133">Transmembrane helix</keyword>
<organism evidence="3 4">
    <name type="scientific">Virgisporangium aliadipatigenens</name>
    <dbReference type="NCBI Taxonomy" id="741659"/>
    <lineage>
        <taxon>Bacteria</taxon>
        <taxon>Bacillati</taxon>
        <taxon>Actinomycetota</taxon>
        <taxon>Actinomycetes</taxon>
        <taxon>Micromonosporales</taxon>
        <taxon>Micromonosporaceae</taxon>
        <taxon>Virgisporangium</taxon>
    </lineage>
</organism>
<feature type="transmembrane region" description="Helical" evidence="2">
    <location>
        <begin position="86"/>
        <end position="105"/>
    </location>
</feature>
<feature type="compositionally biased region" description="Basic and acidic residues" evidence="1">
    <location>
        <begin position="12"/>
        <end position="25"/>
    </location>
</feature>